<comment type="caution">
    <text evidence="2">The sequence shown here is derived from an EMBL/GenBank/DDBJ whole genome shotgun (WGS) entry which is preliminary data.</text>
</comment>
<dbReference type="AlphaFoldDB" id="A0A0F9JSK9"/>
<keyword evidence="1" id="KW-0812">Transmembrane</keyword>
<accession>A0A0F9JSK9</accession>
<feature type="transmembrane region" description="Helical" evidence="1">
    <location>
        <begin position="6"/>
        <end position="26"/>
    </location>
</feature>
<keyword evidence="1" id="KW-0472">Membrane</keyword>
<evidence type="ECO:0000256" key="1">
    <source>
        <dbReference type="SAM" id="Phobius"/>
    </source>
</evidence>
<keyword evidence="1" id="KW-1133">Transmembrane helix</keyword>
<dbReference type="EMBL" id="LAZR01015509">
    <property type="protein sequence ID" value="KKM10365.1"/>
    <property type="molecule type" value="Genomic_DNA"/>
</dbReference>
<organism evidence="2">
    <name type="scientific">marine sediment metagenome</name>
    <dbReference type="NCBI Taxonomy" id="412755"/>
    <lineage>
        <taxon>unclassified sequences</taxon>
        <taxon>metagenomes</taxon>
        <taxon>ecological metagenomes</taxon>
    </lineage>
</organism>
<name>A0A0F9JSK9_9ZZZZ</name>
<reference evidence="2" key="1">
    <citation type="journal article" date="2015" name="Nature">
        <title>Complex archaea that bridge the gap between prokaryotes and eukaryotes.</title>
        <authorList>
            <person name="Spang A."/>
            <person name="Saw J.H."/>
            <person name="Jorgensen S.L."/>
            <person name="Zaremba-Niedzwiedzka K."/>
            <person name="Martijn J."/>
            <person name="Lind A.E."/>
            <person name="van Eijk R."/>
            <person name="Schleper C."/>
            <person name="Guy L."/>
            <person name="Ettema T.J."/>
        </authorList>
    </citation>
    <scope>NUCLEOTIDE SEQUENCE</scope>
</reference>
<feature type="transmembrane region" description="Helical" evidence="1">
    <location>
        <begin position="33"/>
        <end position="53"/>
    </location>
</feature>
<evidence type="ECO:0000313" key="2">
    <source>
        <dbReference type="EMBL" id="KKM10365.1"/>
    </source>
</evidence>
<gene>
    <name evidence="2" type="ORF">LCGC14_1721930</name>
</gene>
<proteinExistence type="predicted"/>
<sequence>MWPDIVNGIFELFGAPFICLSILYLHKQKSVKGVSWIHVFFFTMWGYWNLFYYPHLEQWYSFFGGIAIVIANTIWLYQLLYYLNMNRTRKENHETTQH</sequence>
<protein>
    <submittedName>
        <fullName evidence="2">Uncharacterized protein</fullName>
    </submittedName>
</protein>
<feature type="transmembrane region" description="Helical" evidence="1">
    <location>
        <begin position="59"/>
        <end position="83"/>
    </location>
</feature>